<keyword evidence="2" id="KW-1185">Reference proteome</keyword>
<gene>
    <name evidence="1" type="ORF">B9T62_17825</name>
</gene>
<dbReference type="AlphaFoldDB" id="A0A2Z2KT38"/>
<name>A0A2Z2KT38_9BACL</name>
<dbReference type="RefSeq" id="WP_087916476.1">
    <property type="nucleotide sequence ID" value="NZ_CP021780.1"/>
</dbReference>
<evidence type="ECO:0000313" key="1">
    <source>
        <dbReference type="EMBL" id="ASA22478.1"/>
    </source>
</evidence>
<accession>A0A2Z2KT38</accession>
<protein>
    <submittedName>
        <fullName evidence="1">Uncharacterized protein</fullName>
    </submittedName>
</protein>
<proteinExistence type="predicted"/>
<evidence type="ECO:0000313" key="2">
    <source>
        <dbReference type="Proteomes" id="UP000249890"/>
    </source>
</evidence>
<dbReference type="Proteomes" id="UP000249890">
    <property type="component" value="Chromosome"/>
</dbReference>
<dbReference type="EMBL" id="CP021780">
    <property type="protein sequence ID" value="ASA22478.1"/>
    <property type="molecule type" value="Genomic_DNA"/>
</dbReference>
<sequence>MEKTLGNTMGQRMEKTIIVDRQLAHSEQLAGDSDWFDTFLMGEPGYVEITLLAYSESHWRLPDKESSLITLEVDGTYNQTLVLFYGEEPFPYTRLLGWLEAGEHQLKLDFSSDSSPLVRRAWLKEVQITVIPRESPLALIYLHTPVLYGRHLQHPFESRYTDTPLLMLYRVENSPAGTVLEYHMLYSHEDAGTPAPLLMSKWGRLTDIEWTYRVTLDQAGEVLKAEYQAPHHETKSFAGRYALGGHPVLQAATDNGNVTDAATSSYRFLLPPAYHWQPDREPRERAMDEHPFTYQMMAWELQRQEPWENPCNPDTMKFTDPRHYLYIQTSSHEAEHGADSRTSIDLRVKRFGEERWYSSCFDDFRVAGHRAAYDGPYNYFATSVKMPEGCTVEQLEEIRAVLLPGGADNVAVKGLKFFYLDEQYRPGAAVETEPTLILTGQEPAAVLWKAAGPYE</sequence>
<reference evidence="1 2" key="1">
    <citation type="submission" date="2017-06" db="EMBL/GenBank/DDBJ databases">
        <title>Complete genome sequence of Paenibacillus donghaensis KCTC 13049T isolated from East Sea sediment, South Korea.</title>
        <authorList>
            <person name="Jung B.K."/>
            <person name="Hong S.-J."/>
            <person name="Shin J.-H."/>
        </authorList>
    </citation>
    <scope>NUCLEOTIDE SEQUENCE [LARGE SCALE GENOMIC DNA]</scope>
    <source>
        <strain evidence="1 2">KCTC 13049</strain>
    </source>
</reference>
<dbReference type="OrthoDB" id="9807465at2"/>
<dbReference type="KEGG" id="pdh:B9T62_17825"/>
<organism evidence="1 2">
    <name type="scientific">Paenibacillus donghaensis</name>
    <dbReference type="NCBI Taxonomy" id="414771"/>
    <lineage>
        <taxon>Bacteria</taxon>
        <taxon>Bacillati</taxon>
        <taxon>Bacillota</taxon>
        <taxon>Bacilli</taxon>
        <taxon>Bacillales</taxon>
        <taxon>Paenibacillaceae</taxon>
        <taxon>Paenibacillus</taxon>
    </lineage>
</organism>